<keyword evidence="7" id="KW-1185">Reference proteome</keyword>
<dbReference type="SUPFAM" id="SSF53383">
    <property type="entry name" value="PLP-dependent transferases"/>
    <property type="match status" value="1"/>
</dbReference>
<dbReference type="Pfam" id="PF00202">
    <property type="entry name" value="Aminotran_3"/>
    <property type="match status" value="1"/>
</dbReference>
<dbReference type="GO" id="GO:0009102">
    <property type="term" value="P:biotin biosynthetic process"/>
    <property type="evidence" value="ECO:0007669"/>
    <property type="project" value="TreeGrafter"/>
</dbReference>
<dbReference type="RefSeq" id="XP_031383974.1">
    <property type="nucleotide sequence ID" value="XM_031528114.1"/>
</dbReference>
<dbReference type="AlphaFoldDB" id="A0A218XWA9"/>
<dbReference type="PANTHER" id="PTHR42684">
    <property type="entry name" value="ADENOSYLMETHIONINE-8-AMINO-7-OXONONANOATE AMINOTRANSFERASE"/>
    <property type="match status" value="1"/>
</dbReference>
<dbReference type="Proteomes" id="UP000197138">
    <property type="component" value="Unassembled WGS sequence"/>
</dbReference>
<name>A0A218XWA9_PUNGR</name>
<dbReference type="InterPro" id="IPR015421">
    <property type="entry name" value="PyrdxlP-dep_Trfase_major"/>
</dbReference>
<proteinExistence type="predicted"/>
<dbReference type="InterPro" id="IPR027417">
    <property type="entry name" value="P-loop_NTPase"/>
</dbReference>
<reference evidence="8" key="4">
    <citation type="submission" date="2025-04" db="UniProtKB">
        <authorList>
            <consortium name="RefSeq"/>
        </authorList>
    </citation>
    <scope>IDENTIFICATION</scope>
    <source>
        <tissue evidence="8">Leaf</tissue>
    </source>
</reference>
<dbReference type="PROSITE" id="PS00600">
    <property type="entry name" value="AA_TRANSFER_CLASS_3"/>
    <property type="match status" value="1"/>
</dbReference>
<keyword evidence="4" id="KW-0663">Pyridoxal phosphate</keyword>
<evidence type="ECO:0000313" key="7">
    <source>
        <dbReference type="Proteomes" id="UP000515151"/>
    </source>
</evidence>
<evidence type="ECO:0000313" key="5">
    <source>
        <dbReference type="EMBL" id="OWM89263.1"/>
    </source>
</evidence>
<reference evidence="5" key="2">
    <citation type="submission" date="2017-06" db="EMBL/GenBank/DDBJ databases">
        <title>The pomegranate genome and the genomics of punicalagin biosynthesis.</title>
        <authorList>
            <person name="Xu C."/>
        </authorList>
    </citation>
    <scope>NUCLEOTIDE SEQUENCE [LARGE SCALE GENOMIC DNA]</scope>
    <source>
        <tissue evidence="5">Fresh leaf</tissue>
    </source>
</reference>
<dbReference type="PANTHER" id="PTHR42684:SF3">
    <property type="entry name" value="ADENOSYLMETHIONINE-8-AMINO-7-OXONONANOATE AMINOTRANSFERASE"/>
    <property type="match status" value="1"/>
</dbReference>
<evidence type="ECO:0000256" key="4">
    <source>
        <dbReference type="ARBA" id="ARBA00022898"/>
    </source>
</evidence>
<dbReference type="OrthoDB" id="425114at2759"/>
<reference evidence="7" key="3">
    <citation type="journal article" date="2020" name="Plant Biotechnol. J.">
        <title>The pomegranate (Punica granatum L.) draft genome dissects genetic divergence between soft- and hard-seeded cultivars.</title>
        <authorList>
            <person name="Luo X."/>
            <person name="Li H."/>
            <person name="Wu Z."/>
            <person name="Yao W."/>
            <person name="Zhao P."/>
            <person name="Cao D."/>
            <person name="Yu H."/>
            <person name="Li K."/>
            <person name="Poudel K."/>
            <person name="Zhao D."/>
            <person name="Zhang F."/>
            <person name="Xia X."/>
            <person name="Chen L."/>
            <person name="Wang Q."/>
            <person name="Jing D."/>
            <person name="Cao S."/>
        </authorList>
    </citation>
    <scope>NUCLEOTIDE SEQUENCE [LARGE SCALE GENOMIC DNA]</scope>
</reference>
<dbReference type="GO" id="GO:0004141">
    <property type="term" value="F:dethiobiotin synthase activity"/>
    <property type="evidence" value="ECO:0007669"/>
    <property type="project" value="TreeGrafter"/>
</dbReference>
<dbReference type="FunFam" id="3.40.640.10:FF:000088">
    <property type="entry name" value="Bifunctional dethiobiotin synthetase/7,8-diamino-pelargonic acid aminotransferase"/>
    <property type="match status" value="1"/>
</dbReference>
<dbReference type="InterPro" id="IPR015424">
    <property type="entry name" value="PyrdxlP-dep_Trfase"/>
</dbReference>
<comment type="subcellular location">
    <subcellularLocation>
        <location evidence="1">Mitochondrion</location>
    </subcellularLocation>
</comment>
<dbReference type="SUPFAM" id="SSF52540">
    <property type="entry name" value="P-loop containing nucleoside triphosphate hydrolases"/>
    <property type="match status" value="1"/>
</dbReference>
<dbReference type="GO" id="GO:0004015">
    <property type="term" value="F:adenosylmethionine-8-amino-7-oxononanoate transaminase activity"/>
    <property type="evidence" value="ECO:0007669"/>
    <property type="project" value="TreeGrafter"/>
</dbReference>
<dbReference type="EMBL" id="MTKT01000670">
    <property type="protein sequence ID" value="OWM89263.1"/>
    <property type="molecule type" value="Genomic_DNA"/>
</dbReference>
<gene>
    <name evidence="8" type="primary">LOC116197859</name>
    <name evidence="5" type="ORF">CDL15_Pgr010550</name>
</gene>
<evidence type="ECO:0000313" key="8">
    <source>
        <dbReference type="RefSeq" id="XP_031383974.1"/>
    </source>
</evidence>
<evidence type="ECO:0000313" key="6">
    <source>
        <dbReference type="Proteomes" id="UP000197138"/>
    </source>
</evidence>
<organism evidence="5 6">
    <name type="scientific">Punica granatum</name>
    <name type="common">Pomegranate</name>
    <dbReference type="NCBI Taxonomy" id="22663"/>
    <lineage>
        <taxon>Eukaryota</taxon>
        <taxon>Viridiplantae</taxon>
        <taxon>Streptophyta</taxon>
        <taxon>Embryophyta</taxon>
        <taxon>Tracheophyta</taxon>
        <taxon>Spermatophyta</taxon>
        <taxon>Magnoliopsida</taxon>
        <taxon>eudicotyledons</taxon>
        <taxon>Gunneridae</taxon>
        <taxon>Pentapetalae</taxon>
        <taxon>rosids</taxon>
        <taxon>malvids</taxon>
        <taxon>Myrtales</taxon>
        <taxon>Lythraceae</taxon>
        <taxon>Punica</taxon>
    </lineage>
</organism>
<dbReference type="Pfam" id="PF13500">
    <property type="entry name" value="AAA_26"/>
    <property type="match status" value="1"/>
</dbReference>
<dbReference type="GO" id="GO:0005739">
    <property type="term" value="C:mitochondrion"/>
    <property type="evidence" value="ECO:0007669"/>
    <property type="project" value="UniProtKB-SubCell"/>
</dbReference>
<dbReference type="CDD" id="cd03109">
    <property type="entry name" value="DTBS"/>
    <property type="match status" value="1"/>
</dbReference>
<keyword evidence="2 8" id="KW-0032">Aminotransferase</keyword>
<dbReference type="FunFam" id="3.90.1150.10:FF:000090">
    <property type="entry name" value="Bifunctional dethiobiotin synthetase/7,8-diamino-pelargonic acid aminotransferase, mitochondrial"/>
    <property type="match status" value="1"/>
</dbReference>
<dbReference type="Proteomes" id="UP000515151">
    <property type="component" value="Chromosome 2"/>
</dbReference>
<dbReference type="InterPro" id="IPR015422">
    <property type="entry name" value="PyrdxlP-dep_Trfase_small"/>
</dbReference>
<dbReference type="Gene3D" id="3.90.1150.10">
    <property type="entry name" value="Aspartate Aminotransferase, domain 1"/>
    <property type="match status" value="1"/>
</dbReference>
<dbReference type="Gene3D" id="3.40.640.10">
    <property type="entry name" value="Type I PLP-dependent aspartate aminotransferase-like (Major domain)"/>
    <property type="match status" value="1"/>
</dbReference>
<sequence>MLSVLSFLRRRRHHCYQLRLLHDRQSSTAASTLRTPLSHPTYFVWSPNTSLGKTLVSTGLAFSSLIGRSAPSKFVYLKPVQTGFPSDSDSLYLFNKLSSLSLLHKPHSPLLSSHQILQSSFPAANSLSSSLIRRSPDVSAPSGHPNSASGMVDLSFYKENRVLGDESEGNFVSELVSRTIFAYEEAVSPHLAAKRESAAVQDSVVVEMVERCLRAGLEGESEDREVLCLVETAGGVASPGPSGSLQCDLYRPLRLPAILVGDGRLGGISATISAYESLKLRGYDVAAVVFEDRGLVNEVPIMCYLRNRVPVLVLPQIPQDPADDLMQWFDDSRSVFNSLRDIMQSAYAERMHALLHMPKKAKEKFWWPFTQHGLVPEEGVTLIDSRCGENFSVFKGANDKSMTQLFDACASWWTQGPDATLQAELARDMGYAAARFGHVMFPENVYEPALACAELLLDGVGKGWASRVYFSDNGSTAIEIALKMAFRKFSVDHGNLSDILSNIEDDKKAELMVLALQGSYHGDTLGAMEAQSPSAYTSFLQQPWYTGRGLFLDPPTVFLSNSIWNLAVPEVLHSKVVEHRTTFRLREEIFCKSRDNSELAGLYASYISQHLSGAGGHKCIGALIIEPVVQGAGGMHMVDPLFHRVLVNECRSRRIPVIFDEVFTGFWRLGAESAADLLGVQPDIACYAKLMTGGIIPLAATLASGEIFDAFMGDSKLDALLHGHSYSAHAMGCTAAAKAIKWLKDPETNLNFSSEGKLLKELWDITLVNRISDHPAVHRVIALGTLFAMELRVEGNNAGYGSLYSRRLIRMLRDDGIYVRPLGNVIYFMCGPCTSPEICSQLLTKLYRNLEEFHRLRSKDEFMDVVVEK</sequence>
<evidence type="ECO:0000256" key="2">
    <source>
        <dbReference type="ARBA" id="ARBA00022576"/>
    </source>
</evidence>
<evidence type="ECO:0000256" key="3">
    <source>
        <dbReference type="ARBA" id="ARBA00022679"/>
    </source>
</evidence>
<reference evidence="6" key="1">
    <citation type="journal article" date="2017" name="Plant J.">
        <title>The pomegranate (Punica granatum L.) genome and the genomics of punicalagin biosynthesis.</title>
        <authorList>
            <person name="Qin G."/>
            <person name="Xu C."/>
            <person name="Ming R."/>
            <person name="Tang H."/>
            <person name="Guyot R."/>
            <person name="Kramer E.M."/>
            <person name="Hu Y."/>
            <person name="Yi X."/>
            <person name="Qi Y."/>
            <person name="Xu X."/>
            <person name="Gao Z."/>
            <person name="Pan H."/>
            <person name="Jian J."/>
            <person name="Tian Y."/>
            <person name="Yue Z."/>
            <person name="Xu Y."/>
        </authorList>
    </citation>
    <scope>NUCLEOTIDE SEQUENCE [LARGE SCALE GENOMIC DNA]</scope>
    <source>
        <strain evidence="6">cv. Dabenzi</strain>
    </source>
</reference>
<dbReference type="Gene3D" id="3.40.50.300">
    <property type="entry name" value="P-loop containing nucleotide triphosphate hydrolases"/>
    <property type="match status" value="1"/>
</dbReference>
<keyword evidence="3" id="KW-0808">Transferase</keyword>
<dbReference type="InterPro" id="IPR005814">
    <property type="entry name" value="Aminotrans_3"/>
</dbReference>
<dbReference type="GO" id="GO:0030170">
    <property type="term" value="F:pyridoxal phosphate binding"/>
    <property type="evidence" value="ECO:0007669"/>
    <property type="project" value="InterPro"/>
</dbReference>
<accession>A0A218XWA9</accession>
<protein>
    <submittedName>
        <fullName evidence="8">Bifunctional dethiobiotin synthetase/7,8-diamino-pelargonic acid aminotransferase, mitochondrial</fullName>
    </submittedName>
</protein>
<dbReference type="InterPro" id="IPR049704">
    <property type="entry name" value="Aminotrans_3_PPA_site"/>
</dbReference>
<evidence type="ECO:0000256" key="1">
    <source>
        <dbReference type="ARBA" id="ARBA00004173"/>
    </source>
</evidence>
<dbReference type="GeneID" id="116197859"/>